<sequence length="698" mass="77051">SITMEPCENDDLESFLQKVDQISELVKGLNCSDAAVQEKAAVEAERFVDGLFEQKPCRRTASRTVLTTTPRSVQNAPHQPNQSAEDFMSILEKDAEERRKRRQVKEKLANVTVSPPLTPFRHAALKEKGNKAFALGDYEVAVRLYTEGLEQLRDMQALYTNRAQVLHVTLPLILSEELFHSSSRVMPAFIKLQKYKEAISDCEWALKSRFCYQKILDVEPERETLVKEYLTQVDLEENKTLQEKAVREELEEGRDEAMVVPDLLKKLNKPNELDLYYCGGVELLLQAVKEGTGQTSFRLNNGFSIISGNNSVRRCLTQTSEEPYSEELCAAVLRLWRAVCSGNEENQELLMQCPSTREQIVRLLGSRVAAIQRECLTLLLTFSHTQHGRRLVIKNLSVTRMVETLMDCVCADVTSGTTALAVLANLAGDNNTDSGGMHNAQALATMIHHCLAFHECFAGGKAAAFTAHSALIKAEKKFKGDISASSQELLPSFISVTGAMCLDQVINSKMANRAEFWESSFTALRAAGLLSAALPTSPAATREAVQHGVVKRMLKILKEAGQMSSRYSIKALAVCTTSSQQACEELVMLDKRLKTLRKLLDSSDELVVGNAALCLGHCLAVPEAGAALLGTDCVQLLLRHSAGQAGHAGHAAVQKNAAVALGKLCKAEPRYARRQQPRTFACPHRRATLVSRCEVIIY</sequence>
<dbReference type="Proteomes" id="UP001239994">
    <property type="component" value="Unassembled WGS sequence"/>
</dbReference>
<evidence type="ECO:0008006" key="3">
    <source>
        <dbReference type="Google" id="ProtNLM"/>
    </source>
</evidence>
<dbReference type="EMBL" id="JAROKS010000025">
    <property type="protein sequence ID" value="KAK1786519.1"/>
    <property type="molecule type" value="Genomic_DNA"/>
</dbReference>
<gene>
    <name evidence="1" type="ORF">P4O66_017647</name>
</gene>
<name>A0AAD8YVA0_9TELE</name>
<dbReference type="InterPro" id="IPR016024">
    <property type="entry name" value="ARM-type_fold"/>
</dbReference>
<dbReference type="GO" id="GO:0007288">
    <property type="term" value="P:sperm axoneme assembly"/>
    <property type="evidence" value="ECO:0007669"/>
    <property type="project" value="TreeGrafter"/>
</dbReference>
<dbReference type="GO" id="GO:0070286">
    <property type="term" value="P:axonemal dynein complex assembly"/>
    <property type="evidence" value="ECO:0007669"/>
    <property type="project" value="TreeGrafter"/>
</dbReference>
<proteinExistence type="predicted"/>
<dbReference type="SUPFAM" id="SSF48371">
    <property type="entry name" value="ARM repeat"/>
    <property type="match status" value="1"/>
</dbReference>
<accession>A0AAD8YVA0</accession>
<protein>
    <recommendedName>
        <fullName evidence="3">Tetratricopeptide repeat domain 12</fullName>
    </recommendedName>
</protein>
<dbReference type="GO" id="GO:0005813">
    <property type="term" value="C:centrosome"/>
    <property type="evidence" value="ECO:0007669"/>
    <property type="project" value="TreeGrafter"/>
</dbReference>
<dbReference type="PANTHER" id="PTHR46540">
    <property type="entry name" value="TETRATRICOPEPTIDE REPEAT PROTEIN 12"/>
    <property type="match status" value="1"/>
</dbReference>
<dbReference type="InterPro" id="IPR011990">
    <property type="entry name" value="TPR-like_helical_dom_sf"/>
</dbReference>
<comment type="caution">
    <text evidence="1">The sequence shown here is derived from an EMBL/GenBank/DDBJ whole genome shotgun (WGS) entry which is preliminary data.</text>
</comment>
<dbReference type="Gene3D" id="1.25.10.10">
    <property type="entry name" value="Leucine-rich Repeat Variant"/>
    <property type="match status" value="2"/>
</dbReference>
<reference evidence="1" key="1">
    <citation type="submission" date="2023-03" db="EMBL/GenBank/DDBJ databases">
        <title>Electrophorus voltai genome.</title>
        <authorList>
            <person name="Bian C."/>
        </authorList>
    </citation>
    <scope>NUCLEOTIDE SEQUENCE</scope>
    <source>
        <strain evidence="1">CB-2022</strain>
        <tissue evidence="1">Muscle</tissue>
    </source>
</reference>
<feature type="non-terminal residue" evidence="1">
    <location>
        <position position="1"/>
    </location>
</feature>
<evidence type="ECO:0000313" key="1">
    <source>
        <dbReference type="EMBL" id="KAK1786519.1"/>
    </source>
</evidence>
<organism evidence="1 2">
    <name type="scientific">Electrophorus voltai</name>
    <dbReference type="NCBI Taxonomy" id="2609070"/>
    <lineage>
        <taxon>Eukaryota</taxon>
        <taxon>Metazoa</taxon>
        <taxon>Chordata</taxon>
        <taxon>Craniata</taxon>
        <taxon>Vertebrata</taxon>
        <taxon>Euteleostomi</taxon>
        <taxon>Actinopterygii</taxon>
        <taxon>Neopterygii</taxon>
        <taxon>Teleostei</taxon>
        <taxon>Ostariophysi</taxon>
        <taxon>Gymnotiformes</taxon>
        <taxon>Gymnotoidei</taxon>
        <taxon>Gymnotidae</taxon>
        <taxon>Electrophorus</taxon>
    </lineage>
</organism>
<dbReference type="Gene3D" id="1.25.40.10">
    <property type="entry name" value="Tetratricopeptide repeat domain"/>
    <property type="match status" value="1"/>
</dbReference>
<dbReference type="InterPro" id="IPR043195">
    <property type="entry name" value="TTC12"/>
</dbReference>
<dbReference type="AlphaFoldDB" id="A0AAD8YVA0"/>
<dbReference type="GO" id="GO:0005737">
    <property type="term" value="C:cytoplasm"/>
    <property type="evidence" value="ECO:0007669"/>
    <property type="project" value="TreeGrafter"/>
</dbReference>
<evidence type="ECO:0000313" key="2">
    <source>
        <dbReference type="Proteomes" id="UP001239994"/>
    </source>
</evidence>
<dbReference type="InterPro" id="IPR011989">
    <property type="entry name" value="ARM-like"/>
</dbReference>
<dbReference type="SUPFAM" id="SSF48452">
    <property type="entry name" value="TPR-like"/>
    <property type="match status" value="1"/>
</dbReference>
<keyword evidence="2" id="KW-1185">Reference proteome</keyword>
<dbReference type="PANTHER" id="PTHR46540:SF1">
    <property type="entry name" value="TETRATRICOPEPTIDE REPEAT PROTEIN 12"/>
    <property type="match status" value="1"/>
</dbReference>